<keyword evidence="8" id="KW-1185">Reference proteome</keyword>
<evidence type="ECO:0000313" key="8">
    <source>
        <dbReference type="Proteomes" id="UP000184432"/>
    </source>
</evidence>
<keyword evidence="4" id="KW-0472">Membrane</keyword>
<evidence type="ECO:0000259" key="6">
    <source>
        <dbReference type="Pfam" id="PF12770"/>
    </source>
</evidence>
<reference evidence="8" key="1">
    <citation type="submission" date="2016-11" db="EMBL/GenBank/DDBJ databases">
        <authorList>
            <person name="Varghese N."/>
            <person name="Submissions S."/>
        </authorList>
    </citation>
    <scope>NUCLEOTIDE SEQUENCE [LARGE SCALE GENOMIC DNA]</scope>
    <source>
        <strain evidence="8">DSM 22623</strain>
    </source>
</reference>
<keyword evidence="1" id="KW-0677">Repeat</keyword>
<organism evidence="7 8">
    <name type="scientific">Aquimarina spongiae</name>
    <dbReference type="NCBI Taxonomy" id="570521"/>
    <lineage>
        <taxon>Bacteria</taxon>
        <taxon>Pseudomonadati</taxon>
        <taxon>Bacteroidota</taxon>
        <taxon>Flavobacteriia</taxon>
        <taxon>Flavobacteriales</taxon>
        <taxon>Flavobacteriaceae</taxon>
        <taxon>Aquimarina</taxon>
    </lineage>
</organism>
<gene>
    <name evidence="7" type="ORF">SAMN04488508_107368</name>
</gene>
<feature type="chain" id="PRO_5012070586" evidence="5">
    <location>
        <begin position="23"/>
        <end position="1180"/>
    </location>
</feature>
<feature type="repeat" description="TPR" evidence="3">
    <location>
        <begin position="490"/>
        <end position="523"/>
    </location>
</feature>
<dbReference type="InterPro" id="IPR011990">
    <property type="entry name" value="TPR-like_helical_dom_sf"/>
</dbReference>
<protein>
    <submittedName>
        <fullName evidence="7">CHAT domain-containing protein</fullName>
    </submittedName>
</protein>
<dbReference type="Proteomes" id="UP000184432">
    <property type="component" value="Unassembled WGS sequence"/>
</dbReference>
<sequence>MKRTLYFLSFLAVVSIPQISIAQTLDTLTAHSYYKTADSLFVDARFKKSLETYDKAQFAYQEAQAWERVAHCLNQKSNIQKIQSNFETSLENANKALEICNQYLPKNSREEAFAYDNIGHYYEQSVSDFTKARENFDKAFAIRRKIAPEEHEDIALSYDKIGVWYHRQGHIDRALEYYKKCLAIRENVFGKHHPATGETYKRIGMIQNSKGNHHEAIELYTKNLKIILDTYGEGHPLTASPHSDVGGVYMRISRYKKAEFFLKKSLEIRINSQIESRENEAHLYYQLGTLYKDIDRSDLSELHYNKAITLYKELFGIQSIHVANSYYSLGLLYGGFGLNDKRLEYLYKALEIYTEKYRNSRNLGKIYNGIGNAYRKKGAYEKAREFYKKSLDFSIKKAGENHYQTATALNSLAYVSIDIEDYDQALLYAKRALRINKQVFGETHEKIGITNNVTGNIYFFKQQYNKALTFYEEALNVFIKVFDEDNSLIAESLENIAKVKRAINAYDEALEYYNRAKKIRENIFDSDNNFSIRSDIFIAEVYYDQGFYNKALDYYTKVVRSSTENQINRKYAEYLDNSMLLTGLIGQAKCNAGLYQKNKDEPYLNNAIAHYKKADLVINKIRQGYTSFKDKVTFSKQTREVYQKAIEAQFLLYSITSDQKLLEKAFYYVEKSRANILREMVNDPSTNQSLALPEDLVSLEKRLRINKAFHQSKIANFPQNDSAREDQELASKSGDSLDISYHENKLFEINRRQDSLTQVLLTQYPKYYQLLYTNDLITLNDIQKRLDENSALLEFFVSDSTTYTFSISKDTIVAKSLSTSELEEKVKSFRDKIVEKDLEAYQEYGHDLYTMLIAPLKPHLNSKHLTIIPDGPLWHLNFDLLLTTKLTDIDPTVLHPREYPYLMKKYAISYANSADLLYNRLKDESSDESIKEQCLAFSYSNNDKTSNSKISFDLLRNATEDLPGTRKEIRFISNIVDGEYYYGSTATEFNFKRKAGEYAIVHLALHGEVDNEHPENSKLFFTKTKDTLEDSFLYNHELFAMNIPSRLTVLSACNTGSGKIANGEGIMSLGNAFQYAGTKSLLLTNWAVSDETTPAIMQYFYKNLKEGMPKNVALQQAKLKYLNSEEFYYLSDPFYWGGFYLVGDPDPIQFANHNWWYWILGIGFSILLLGLFYFINKKKR</sequence>
<dbReference type="RefSeq" id="WP_073318653.1">
    <property type="nucleotide sequence ID" value="NZ_FQYP01000007.1"/>
</dbReference>
<accession>A0A1M6IHI3</accession>
<dbReference type="OrthoDB" id="9771112at2"/>
<evidence type="ECO:0000256" key="4">
    <source>
        <dbReference type="SAM" id="Phobius"/>
    </source>
</evidence>
<evidence type="ECO:0000313" key="7">
    <source>
        <dbReference type="EMBL" id="SHJ33874.1"/>
    </source>
</evidence>
<proteinExistence type="predicted"/>
<feature type="domain" description="CHAT" evidence="6">
    <location>
        <begin position="842"/>
        <end position="1144"/>
    </location>
</feature>
<keyword evidence="5" id="KW-0732">Signal</keyword>
<dbReference type="Pfam" id="PF12770">
    <property type="entry name" value="CHAT"/>
    <property type="match status" value="1"/>
</dbReference>
<feature type="repeat" description="TPR" evidence="3">
    <location>
        <begin position="155"/>
        <end position="188"/>
    </location>
</feature>
<evidence type="ECO:0000256" key="3">
    <source>
        <dbReference type="PROSITE-ProRule" id="PRU00339"/>
    </source>
</evidence>
<dbReference type="SMART" id="SM00028">
    <property type="entry name" value="TPR"/>
    <property type="match status" value="13"/>
</dbReference>
<keyword evidence="4" id="KW-0812">Transmembrane</keyword>
<dbReference type="SUPFAM" id="SSF48452">
    <property type="entry name" value="TPR-like"/>
    <property type="match status" value="1"/>
</dbReference>
<feature type="repeat" description="TPR" evidence="3">
    <location>
        <begin position="364"/>
        <end position="397"/>
    </location>
</feature>
<dbReference type="Pfam" id="PF13181">
    <property type="entry name" value="TPR_8"/>
    <property type="match status" value="2"/>
</dbReference>
<dbReference type="PROSITE" id="PS50005">
    <property type="entry name" value="TPR"/>
    <property type="match status" value="4"/>
</dbReference>
<dbReference type="STRING" id="570521.SAMN04488508_107368"/>
<evidence type="ECO:0000256" key="5">
    <source>
        <dbReference type="SAM" id="SignalP"/>
    </source>
</evidence>
<evidence type="ECO:0000256" key="2">
    <source>
        <dbReference type="ARBA" id="ARBA00022803"/>
    </source>
</evidence>
<dbReference type="InterPro" id="IPR024983">
    <property type="entry name" value="CHAT_dom"/>
</dbReference>
<feature type="signal peptide" evidence="5">
    <location>
        <begin position="1"/>
        <end position="22"/>
    </location>
</feature>
<dbReference type="PANTHER" id="PTHR45641">
    <property type="entry name" value="TETRATRICOPEPTIDE REPEAT PROTEIN (AFU_ORTHOLOGUE AFUA_6G03870)"/>
    <property type="match status" value="1"/>
</dbReference>
<keyword evidence="4" id="KW-1133">Transmembrane helix</keyword>
<dbReference type="Pfam" id="PF13424">
    <property type="entry name" value="TPR_12"/>
    <property type="match status" value="3"/>
</dbReference>
<feature type="transmembrane region" description="Helical" evidence="4">
    <location>
        <begin position="1155"/>
        <end position="1175"/>
    </location>
</feature>
<feature type="repeat" description="TPR" evidence="3">
    <location>
        <begin position="406"/>
        <end position="439"/>
    </location>
</feature>
<dbReference type="InterPro" id="IPR019734">
    <property type="entry name" value="TPR_rpt"/>
</dbReference>
<dbReference type="Gene3D" id="1.25.40.10">
    <property type="entry name" value="Tetratricopeptide repeat domain"/>
    <property type="match status" value="3"/>
</dbReference>
<name>A0A1M6IHI3_9FLAO</name>
<evidence type="ECO:0000256" key="1">
    <source>
        <dbReference type="ARBA" id="ARBA00022737"/>
    </source>
</evidence>
<dbReference type="PANTHER" id="PTHR45641:SF19">
    <property type="entry name" value="NEPHROCYSTIN-3"/>
    <property type="match status" value="1"/>
</dbReference>
<dbReference type="AlphaFoldDB" id="A0A1M6IHI3"/>
<dbReference type="EMBL" id="FQYP01000007">
    <property type="protein sequence ID" value="SHJ33874.1"/>
    <property type="molecule type" value="Genomic_DNA"/>
</dbReference>
<keyword evidence="2 3" id="KW-0802">TPR repeat</keyword>